<keyword evidence="3" id="KW-0479">Metal-binding</keyword>
<dbReference type="PRINTS" id="PR00090">
    <property type="entry name" value="RNGDIOXGNASE"/>
</dbReference>
<dbReference type="SUPFAM" id="SSF55961">
    <property type="entry name" value="Bet v1-like"/>
    <property type="match status" value="1"/>
</dbReference>
<gene>
    <name evidence="10" type="ORF">GZ78_26585</name>
</gene>
<dbReference type="Gene3D" id="3.90.380.10">
    <property type="entry name" value="Naphthalene 1,2-dioxygenase Alpha Subunit, Chain A, domain 1"/>
    <property type="match status" value="1"/>
</dbReference>
<dbReference type="PANTHER" id="PTHR43756:SF1">
    <property type="entry name" value="3-PHENYLPROPIONATE_CINNAMIC ACID DIOXYGENASE SUBUNIT ALPHA"/>
    <property type="match status" value="1"/>
</dbReference>
<keyword evidence="11" id="KW-1185">Reference proteome</keyword>
<evidence type="ECO:0000256" key="4">
    <source>
        <dbReference type="ARBA" id="ARBA00022964"/>
    </source>
</evidence>
<keyword evidence="8" id="KW-0520">NAD</keyword>
<evidence type="ECO:0000256" key="7">
    <source>
        <dbReference type="ARBA" id="ARBA00023014"/>
    </source>
</evidence>
<dbReference type="STRING" id="1137799.GZ78_26585"/>
<evidence type="ECO:0000256" key="5">
    <source>
        <dbReference type="ARBA" id="ARBA00023002"/>
    </source>
</evidence>
<evidence type="ECO:0000256" key="6">
    <source>
        <dbReference type="ARBA" id="ARBA00023004"/>
    </source>
</evidence>
<evidence type="ECO:0000313" key="10">
    <source>
        <dbReference type="EMBL" id="KEQ13120.1"/>
    </source>
</evidence>
<reference evidence="10 11" key="1">
    <citation type="submission" date="2014-06" db="EMBL/GenBank/DDBJ databases">
        <title>Whole Genome Sequences of Three Symbiotic Endozoicomonas Bacteria.</title>
        <authorList>
            <person name="Neave M.J."/>
            <person name="Apprill A."/>
            <person name="Voolstra C.R."/>
        </authorList>
    </citation>
    <scope>NUCLEOTIDE SEQUENCE [LARGE SCALE GENOMIC DNA]</scope>
    <source>
        <strain evidence="10 11">DSM 25634</strain>
    </source>
</reference>
<protein>
    <submittedName>
        <fullName evidence="10">Ring-hydroxylating protein subunit alpha</fullName>
    </submittedName>
</protein>
<evidence type="ECO:0000256" key="3">
    <source>
        <dbReference type="ARBA" id="ARBA00022723"/>
    </source>
</evidence>
<comment type="similarity">
    <text evidence="1">Belongs to the bacterial ring-hydroxylating dioxygenase alpha subunit family.</text>
</comment>
<evidence type="ECO:0000259" key="9">
    <source>
        <dbReference type="PROSITE" id="PS51296"/>
    </source>
</evidence>
<dbReference type="OrthoDB" id="9769355at2"/>
<sequence length="428" mass="48603">MPMDFSQWVSDDGSHIHRRIFTDPALYELEKQHIFAKTWVYMGHESQIEKSGDFITSYIAETPVIVSRAGDQSIHVSINSCSHRGVPVCRADQGNTRRFVCPYHNWTFNNKGDLVSIPQERKVCNKPDKSQLGLKKVPRVESYKGLIFACMDEQVESLTDYLGDMTWYLDCLFDRFEGGVEILGSPHKWLINCNWKLPVENHLGDVGHGPYLHGSLLQGTPAVTELEQFGHNVVPKPGHGLSVRLMPDGTPAEQCMLGMDGLAGMDPEVNAYLQESHKKVSARLGEVRSRLKPLCYSVYPNLSFLWPNMTLRTSHPRGPGQTEFWSWFVIEKDAPAHIKEKLRMNYTMMFGPGGLLEGEDSEAWSEQYKGSNIDFTDDRTFYYGLGQGEAGPHPEMPGSVGSCFDEHYAREFYLQWRQRLEQGVNHHA</sequence>
<dbReference type="SUPFAM" id="SSF50022">
    <property type="entry name" value="ISP domain"/>
    <property type="match status" value="1"/>
</dbReference>
<dbReference type="PROSITE" id="PS00570">
    <property type="entry name" value="RING_HYDROXYL_ALPHA"/>
    <property type="match status" value="1"/>
</dbReference>
<evidence type="ECO:0000256" key="8">
    <source>
        <dbReference type="ARBA" id="ARBA00023027"/>
    </source>
</evidence>
<name>A0A081N3U7_9GAMM</name>
<dbReference type="InterPro" id="IPR017941">
    <property type="entry name" value="Rieske_2Fe-2S"/>
</dbReference>
<dbReference type="InterPro" id="IPR001663">
    <property type="entry name" value="Rng_hydr_dOase-A"/>
</dbReference>
<proteinExistence type="inferred from homology"/>
<evidence type="ECO:0000313" key="11">
    <source>
        <dbReference type="Proteomes" id="UP000028073"/>
    </source>
</evidence>
<dbReference type="eggNOG" id="COG4638">
    <property type="taxonomic scope" value="Bacteria"/>
</dbReference>
<dbReference type="InterPro" id="IPR036922">
    <property type="entry name" value="Rieske_2Fe-2S_sf"/>
</dbReference>
<dbReference type="EMBL" id="JOKH01000009">
    <property type="protein sequence ID" value="KEQ13120.1"/>
    <property type="molecule type" value="Genomic_DNA"/>
</dbReference>
<dbReference type="GO" id="GO:0051213">
    <property type="term" value="F:dioxygenase activity"/>
    <property type="evidence" value="ECO:0007669"/>
    <property type="project" value="UniProtKB-KW"/>
</dbReference>
<dbReference type="Gene3D" id="2.102.10.10">
    <property type="entry name" value="Rieske [2Fe-2S] iron-sulphur domain"/>
    <property type="match status" value="1"/>
</dbReference>
<dbReference type="Pfam" id="PF00355">
    <property type="entry name" value="Rieske"/>
    <property type="match status" value="1"/>
</dbReference>
<evidence type="ECO:0000256" key="2">
    <source>
        <dbReference type="ARBA" id="ARBA00022714"/>
    </source>
</evidence>
<dbReference type="Pfam" id="PF00848">
    <property type="entry name" value="Ring_hydroxyl_A"/>
    <property type="match status" value="1"/>
</dbReference>
<dbReference type="AlphaFoldDB" id="A0A081N3U7"/>
<keyword evidence="5" id="KW-0560">Oxidoreductase</keyword>
<dbReference type="InterPro" id="IPR015881">
    <property type="entry name" value="ARHD_Rieske_2Fe_2S"/>
</dbReference>
<keyword evidence="4" id="KW-0223">Dioxygenase</keyword>
<dbReference type="Proteomes" id="UP000028073">
    <property type="component" value="Unassembled WGS sequence"/>
</dbReference>
<feature type="domain" description="Rieske" evidence="9">
    <location>
        <begin position="40"/>
        <end position="137"/>
    </location>
</feature>
<dbReference type="InterPro" id="IPR015879">
    <property type="entry name" value="Ring_hydroxy_dOase_asu_C_dom"/>
</dbReference>
<keyword evidence="7" id="KW-0411">Iron-sulfur</keyword>
<keyword evidence="2" id="KW-0001">2Fe-2S</keyword>
<dbReference type="PANTHER" id="PTHR43756">
    <property type="entry name" value="CHOLINE MONOOXYGENASE, CHLOROPLASTIC"/>
    <property type="match status" value="1"/>
</dbReference>
<accession>A0A081N3U7</accession>
<evidence type="ECO:0000256" key="1">
    <source>
        <dbReference type="ARBA" id="ARBA00008751"/>
    </source>
</evidence>
<dbReference type="PROSITE" id="PS51296">
    <property type="entry name" value="RIESKE"/>
    <property type="match status" value="1"/>
</dbReference>
<dbReference type="GO" id="GO:0005506">
    <property type="term" value="F:iron ion binding"/>
    <property type="evidence" value="ECO:0007669"/>
    <property type="project" value="InterPro"/>
</dbReference>
<keyword evidence="6" id="KW-0408">Iron</keyword>
<dbReference type="GO" id="GO:0051537">
    <property type="term" value="F:2 iron, 2 sulfur cluster binding"/>
    <property type="evidence" value="ECO:0007669"/>
    <property type="project" value="UniProtKB-KW"/>
</dbReference>
<comment type="caution">
    <text evidence="10">The sequence shown here is derived from an EMBL/GenBank/DDBJ whole genome shotgun (WGS) entry which is preliminary data.</text>
</comment>
<organism evidence="10 11">
    <name type="scientific">Endozoicomonas numazuensis</name>
    <dbReference type="NCBI Taxonomy" id="1137799"/>
    <lineage>
        <taxon>Bacteria</taxon>
        <taxon>Pseudomonadati</taxon>
        <taxon>Pseudomonadota</taxon>
        <taxon>Gammaproteobacteria</taxon>
        <taxon>Oceanospirillales</taxon>
        <taxon>Endozoicomonadaceae</taxon>
        <taxon>Endozoicomonas</taxon>
    </lineage>
</organism>